<keyword evidence="7 13" id="KW-0547">Nucleotide-binding</keyword>
<evidence type="ECO:0000256" key="9">
    <source>
        <dbReference type="ARBA" id="ARBA00022884"/>
    </source>
</evidence>
<dbReference type="InterPro" id="IPR004495">
    <property type="entry name" value="Met-tRNA-synth_bsu_C"/>
</dbReference>
<dbReference type="Pfam" id="PF09334">
    <property type="entry name" value="tRNA-synt_1g"/>
    <property type="match status" value="1"/>
</dbReference>
<dbReference type="InterPro" id="IPR001412">
    <property type="entry name" value="aa-tRNA-synth_I_CS"/>
</dbReference>
<sequence>MDKYKEGIQQQRAGGAANRSELALEHGPGGIAFEPTASAYGKGMTRNPALMEGRKDRQSPLSAKTWGIWVVTREQSLVPLGVRVFLYAHKLKEEELMSTNKTFYITTPIYYPSDKLHIGHAYTTVAGDAMARYKRLRGYDVHYLTGTDEHGQKIERKAQEKGKTPQQFVDDIVVGIKELWKKLDISYDDFIRTTEPRHKIVVEEIFDRLLKQGDIYKGEYEGWYSIPDETYYTETQLVDVVRDDKGVIVSGKSPESGHPVELVKEESYFFRMSNYVDRLLKYYEDNPGFIQPESRKNEMINNFIKPGLEDLAVSRTTFEWGVKVKGDPKHVVYVWIDALSNYITALGYGTDQDEQFQKFWPADVHLVGKEIVRFHTIYWPIMLMALDLPLPKKVFGHGWLLTKEGKMSKSKGNVVDPNLLIDRYGLDAARYYFLREVPFGSDGAFTPESFVERVNSDLANDLGNLLNRTVAMVNKYFDGSVPVYKGQVTAFDQELTDMSLRTIQKVEEVMENLEFSVALTAIGAFISRTNKYIDETQPWTLAKDESKREELASVMVHLVESLRIASILLQPFLTKAPSRIWEQLGITAGELTTWESAKTFGITPEGTKLGIGEPIFPRLDGEQEVAFIVNAMNAGAPALATEVAKSSAAEVVKPEPKDEIGIDDFAKVELRVAEVIACEPVPKADKLLKLQLDLGFERRQVVSGIAKFYKPEELVGRKVICVTNLKPVKLRGELSQGMILAASEGDNLSLATVPDSMPNGAIVK</sequence>
<dbReference type="Pfam" id="PF19303">
    <property type="entry name" value="Anticodon_3"/>
    <property type="match status" value="1"/>
</dbReference>
<dbReference type="HAMAP" id="MF_01228">
    <property type="entry name" value="Met_tRNA_synth_type2"/>
    <property type="match status" value="1"/>
</dbReference>
<evidence type="ECO:0000256" key="6">
    <source>
        <dbReference type="ARBA" id="ARBA00022598"/>
    </source>
</evidence>
<evidence type="ECO:0000256" key="11">
    <source>
        <dbReference type="ARBA" id="ARBA00023146"/>
    </source>
</evidence>
<dbReference type="CDD" id="cd00814">
    <property type="entry name" value="MetRS_core"/>
    <property type="match status" value="1"/>
</dbReference>
<organism evidence="16 17">
    <name type="scientific">Paenibacillus segetis</name>
    <dbReference type="NCBI Taxonomy" id="1325360"/>
    <lineage>
        <taxon>Bacteria</taxon>
        <taxon>Bacillati</taxon>
        <taxon>Bacillota</taxon>
        <taxon>Bacilli</taxon>
        <taxon>Bacillales</taxon>
        <taxon>Paenibacillaceae</taxon>
        <taxon>Paenibacillus</taxon>
    </lineage>
</organism>
<dbReference type="EMBL" id="BMFT01000001">
    <property type="protein sequence ID" value="GGH25328.1"/>
    <property type="molecule type" value="Genomic_DNA"/>
</dbReference>
<dbReference type="PROSITE" id="PS00178">
    <property type="entry name" value="AA_TRNA_LIGASE_I"/>
    <property type="match status" value="1"/>
</dbReference>
<dbReference type="NCBIfam" id="TIGR00398">
    <property type="entry name" value="metG"/>
    <property type="match status" value="1"/>
</dbReference>
<dbReference type="PANTHER" id="PTHR43326">
    <property type="entry name" value="METHIONYL-TRNA SYNTHETASE"/>
    <property type="match status" value="1"/>
</dbReference>
<dbReference type="PRINTS" id="PR01041">
    <property type="entry name" value="TRNASYNTHMET"/>
</dbReference>
<evidence type="ECO:0000313" key="17">
    <source>
        <dbReference type="Proteomes" id="UP000659344"/>
    </source>
</evidence>
<evidence type="ECO:0000256" key="14">
    <source>
        <dbReference type="SAM" id="MobiDB-lite"/>
    </source>
</evidence>
<evidence type="ECO:0000256" key="5">
    <source>
        <dbReference type="ARBA" id="ARBA00022555"/>
    </source>
</evidence>
<dbReference type="InterPro" id="IPR033911">
    <property type="entry name" value="MetRS_core"/>
</dbReference>
<dbReference type="InterPro" id="IPR015413">
    <property type="entry name" value="Methionyl/Leucyl_tRNA_Synth"/>
</dbReference>
<reference evidence="17" key="1">
    <citation type="journal article" date="2019" name="Int. J. Syst. Evol. Microbiol.">
        <title>The Global Catalogue of Microorganisms (GCM) 10K type strain sequencing project: providing services to taxonomists for standard genome sequencing and annotation.</title>
        <authorList>
            <consortium name="The Broad Institute Genomics Platform"/>
            <consortium name="The Broad Institute Genome Sequencing Center for Infectious Disease"/>
            <person name="Wu L."/>
            <person name="Ma J."/>
        </authorList>
    </citation>
    <scope>NUCLEOTIDE SEQUENCE [LARGE SCALE GENOMIC DNA]</scope>
    <source>
        <strain evidence="17">CGMCC 1.12769</strain>
    </source>
</reference>
<comment type="subcellular location">
    <subcellularLocation>
        <location evidence="2 13">Cytoplasm</location>
    </subcellularLocation>
</comment>
<proteinExistence type="inferred from homology"/>
<keyword evidence="9 13" id="KW-0694">RNA-binding</keyword>
<gene>
    <name evidence="16" type="primary">metS</name>
    <name evidence="13" type="synonym">metG</name>
    <name evidence="16" type="ORF">GCM10008013_25520</name>
</gene>
<dbReference type="CDD" id="cd07957">
    <property type="entry name" value="Anticodon_Ia_Met"/>
    <property type="match status" value="1"/>
</dbReference>
<dbReference type="InterPro" id="IPR002547">
    <property type="entry name" value="tRNA-bd_dom"/>
</dbReference>
<feature type="short sequence motif" description="'HIGH' region" evidence="13">
    <location>
        <begin position="110"/>
        <end position="120"/>
    </location>
</feature>
<dbReference type="PROSITE" id="PS50886">
    <property type="entry name" value="TRBD"/>
    <property type="match status" value="1"/>
</dbReference>
<dbReference type="Proteomes" id="UP000659344">
    <property type="component" value="Unassembled WGS sequence"/>
</dbReference>
<feature type="domain" description="TRNA-binding" evidence="15">
    <location>
        <begin position="664"/>
        <end position="764"/>
    </location>
</feature>
<dbReference type="InterPro" id="IPR023457">
    <property type="entry name" value="Met-tRNA_synth_2"/>
</dbReference>
<dbReference type="Gene3D" id="2.170.220.10">
    <property type="match status" value="1"/>
</dbReference>
<comment type="function">
    <text evidence="1 13">Is required not only for elongation of protein synthesis but also for the initiation of all mRNA translation through initiator tRNA(fMet) aminoacylation.</text>
</comment>
<name>A0ABQ1YGW6_9BACL</name>
<dbReference type="InterPro" id="IPR009080">
    <property type="entry name" value="tRNAsynth_Ia_anticodon-bd"/>
</dbReference>
<keyword evidence="8 13" id="KW-0067">ATP-binding</keyword>
<dbReference type="PANTHER" id="PTHR43326:SF1">
    <property type="entry name" value="METHIONINE--TRNA LIGASE, MITOCHONDRIAL"/>
    <property type="match status" value="1"/>
</dbReference>
<evidence type="ECO:0000259" key="15">
    <source>
        <dbReference type="PROSITE" id="PS50886"/>
    </source>
</evidence>
<comment type="caution">
    <text evidence="13">Lacks conserved residue(s) required for the propagation of feature annotation.</text>
</comment>
<keyword evidence="17" id="KW-1185">Reference proteome</keyword>
<evidence type="ECO:0000256" key="1">
    <source>
        <dbReference type="ARBA" id="ARBA00003314"/>
    </source>
</evidence>
<dbReference type="InterPro" id="IPR041872">
    <property type="entry name" value="Anticodon_Met"/>
</dbReference>
<keyword evidence="5 13" id="KW-0820">tRNA-binding</keyword>
<dbReference type="EC" id="6.1.1.10" evidence="13"/>
<evidence type="ECO:0000313" key="16">
    <source>
        <dbReference type="EMBL" id="GGH25328.1"/>
    </source>
</evidence>
<dbReference type="Gene3D" id="3.40.50.620">
    <property type="entry name" value="HUPs"/>
    <property type="match status" value="1"/>
</dbReference>
<protein>
    <recommendedName>
        <fullName evidence="13">Methionine--tRNA ligase</fullName>
        <ecNumber evidence="13">6.1.1.10</ecNumber>
    </recommendedName>
    <alternativeName>
        <fullName evidence="13">Methionyl-tRNA synthetase</fullName>
        <shortName evidence="13">MetRS</shortName>
    </alternativeName>
</protein>
<feature type="short sequence motif" description="'KMSKS' region" evidence="13">
    <location>
        <begin position="406"/>
        <end position="410"/>
    </location>
</feature>
<dbReference type="InterPro" id="IPR012340">
    <property type="entry name" value="NA-bd_OB-fold"/>
</dbReference>
<evidence type="ECO:0000256" key="7">
    <source>
        <dbReference type="ARBA" id="ARBA00022741"/>
    </source>
</evidence>
<keyword evidence="6 13" id="KW-0436">Ligase</keyword>
<evidence type="ECO:0000256" key="10">
    <source>
        <dbReference type="ARBA" id="ARBA00022917"/>
    </source>
</evidence>
<comment type="similarity">
    <text evidence="13">Belongs to the class-I aminoacyl-tRNA synthetase family. MetG type 2B subfamily.</text>
</comment>
<evidence type="ECO:0000256" key="13">
    <source>
        <dbReference type="HAMAP-Rule" id="MF_01228"/>
    </source>
</evidence>
<keyword evidence="10 13" id="KW-0648">Protein biosynthesis</keyword>
<dbReference type="GO" id="GO:0016874">
    <property type="term" value="F:ligase activity"/>
    <property type="evidence" value="ECO:0007669"/>
    <property type="project" value="UniProtKB-KW"/>
</dbReference>
<evidence type="ECO:0000256" key="3">
    <source>
        <dbReference type="ARBA" id="ARBA00011738"/>
    </source>
</evidence>
<dbReference type="SUPFAM" id="SSF52374">
    <property type="entry name" value="Nucleotidylyl transferase"/>
    <property type="match status" value="1"/>
</dbReference>
<dbReference type="InterPro" id="IPR014729">
    <property type="entry name" value="Rossmann-like_a/b/a_fold"/>
</dbReference>
<keyword evidence="11 13" id="KW-0030">Aminoacyl-tRNA synthetase</keyword>
<dbReference type="InterPro" id="IPR014758">
    <property type="entry name" value="Met-tRNA_synth"/>
</dbReference>
<dbReference type="SUPFAM" id="SSF47323">
    <property type="entry name" value="Anticodon-binding domain of a subclass of class I aminoacyl-tRNA synthetases"/>
    <property type="match status" value="1"/>
</dbReference>
<dbReference type="Gene3D" id="2.40.50.140">
    <property type="entry name" value="Nucleic acid-binding proteins"/>
    <property type="match status" value="1"/>
</dbReference>
<dbReference type="NCBIfam" id="TIGR00399">
    <property type="entry name" value="metG_C_term"/>
    <property type="match status" value="1"/>
</dbReference>
<comment type="caution">
    <text evidence="16">The sequence shown here is derived from an EMBL/GenBank/DDBJ whole genome shotgun (WGS) entry which is preliminary data.</text>
</comment>
<comment type="catalytic activity">
    <reaction evidence="12 13">
        <text>tRNA(Met) + L-methionine + ATP = L-methionyl-tRNA(Met) + AMP + diphosphate</text>
        <dbReference type="Rhea" id="RHEA:13481"/>
        <dbReference type="Rhea" id="RHEA-COMP:9667"/>
        <dbReference type="Rhea" id="RHEA-COMP:9698"/>
        <dbReference type="ChEBI" id="CHEBI:30616"/>
        <dbReference type="ChEBI" id="CHEBI:33019"/>
        <dbReference type="ChEBI" id="CHEBI:57844"/>
        <dbReference type="ChEBI" id="CHEBI:78442"/>
        <dbReference type="ChEBI" id="CHEBI:78530"/>
        <dbReference type="ChEBI" id="CHEBI:456215"/>
        <dbReference type="EC" id="6.1.1.10"/>
    </reaction>
</comment>
<evidence type="ECO:0000256" key="12">
    <source>
        <dbReference type="ARBA" id="ARBA00047364"/>
    </source>
</evidence>
<dbReference type="SUPFAM" id="SSF50249">
    <property type="entry name" value="Nucleic acid-binding proteins"/>
    <property type="match status" value="1"/>
</dbReference>
<dbReference type="Pfam" id="PF01588">
    <property type="entry name" value="tRNA_bind"/>
    <property type="match status" value="1"/>
</dbReference>
<comment type="subunit">
    <text evidence="3 13">Homodimer.</text>
</comment>
<evidence type="ECO:0000256" key="4">
    <source>
        <dbReference type="ARBA" id="ARBA00022490"/>
    </source>
</evidence>
<keyword evidence="4 13" id="KW-0963">Cytoplasm</keyword>
<dbReference type="Gene3D" id="1.10.730.10">
    <property type="entry name" value="Isoleucyl-tRNA Synthetase, Domain 1"/>
    <property type="match status" value="1"/>
</dbReference>
<dbReference type="NCBIfam" id="NF008900">
    <property type="entry name" value="PRK12267.1"/>
    <property type="match status" value="1"/>
</dbReference>
<dbReference type="CDD" id="cd02800">
    <property type="entry name" value="tRNA_bind_EcMetRS_like"/>
    <property type="match status" value="1"/>
</dbReference>
<evidence type="ECO:0000256" key="2">
    <source>
        <dbReference type="ARBA" id="ARBA00004496"/>
    </source>
</evidence>
<evidence type="ECO:0000256" key="8">
    <source>
        <dbReference type="ARBA" id="ARBA00022840"/>
    </source>
</evidence>
<accession>A0ABQ1YGW6</accession>
<feature type="region of interest" description="Disordered" evidence="14">
    <location>
        <begin position="1"/>
        <end position="20"/>
    </location>
</feature>